<dbReference type="EMBL" id="BJWL01000029">
    <property type="protein sequence ID" value="GFZ21483.1"/>
    <property type="molecule type" value="Genomic_DNA"/>
</dbReference>
<dbReference type="AlphaFoldDB" id="A0A7J0HEF0"/>
<dbReference type="PANTHER" id="PTHR10783">
    <property type="entry name" value="XENOTROPIC AND POLYTROPIC RETROVIRUS RECEPTOR 1-RELATED"/>
    <property type="match status" value="1"/>
</dbReference>
<dbReference type="GO" id="GO:0006817">
    <property type="term" value="P:phosphate ion transport"/>
    <property type="evidence" value="ECO:0007669"/>
    <property type="project" value="TreeGrafter"/>
</dbReference>
<sequence length="254" mass="28710">MKFGKELVSQMVPEWQEAYMDYEFLKTLLKEVQRFKQRSTTTRPPQGPQHLSRRMSLYRAFSGLTRRTNSPTASATSPDIESQVIMVGPGSHDGLGAAQTTFLMAAEEGGEYEMMFFRRLDDEFNKVVRFYKGKVEEVVREAKVLNQQMDALIAFRIKVENPRRFEDWNGEITRLASDVAASTAALAASTPSGARASRRTFMDIIQEEGTSGNGHSDESSDDKDDKEREEIHQKVKQREAKQDEGQQAISIGDT</sequence>
<comment type="subcellular location">
    <subcellularLocation>
        <location evidence="1">Cell membrane</location>
        <topology evidence="1">Multi-pass membrane protein</topology>
    </subcellularLocation>
</comment>
<dbReference type="Pfam" id="PF03105">
    <property type="entry name" value="SPX"/>
    <property type="match status" value="1"/>
</dbReference>
<protein>
    <submittedName>
        <fullName evidence="6">EXS (ERD1/XPR1/SYG1) family protein</fullName>
    </submittedName>
</protein>
<dbReference type="CDD" id="cd14476">
    <property type="entry name" value="SPX_PHO1_like"/>
    <property type="match status" value="1"/>
</dbReference>
<comment type="caution">
    <text evidence="6">The sequence shown here is derived from an EMBL/GenBank/DDBJ whole genome shotgun (WGS) entry which is preliminary data.</text>
</comment>
<dbReference type="InterPro" id="IPR004331">
    <property type="entry name" value="SPX_dom"/>
</dbReference>
<dbReference type="PANTHER" id="PTHR10783:SF4">
    <property type="entry name" value="PHOSPHATE TRANSPORTER PHO1 HOMOLOG 3"/>
    <property type="match status" value="1"/>
</dbReference>
<evidence type="ECO:0000313" key="7">
    <source>
        <dbReference type="Proteomes" id="UP000585474"/>
    </source>
</evidence>
<dbReference type="GO" id="GO:0005802">
    <property type="term" value="C:trans-Golgi network"/>
    <property type="evidence" value="ECO:0007669"/>
    <property type="project" value="TreeGrafter"/>
</dbReference>
<feature type="compositionally biased region" description="Basic and acidic residues" evidence="4">
    <location>
        <begin position="215"/>
        <end position="244"/>
    </location>
</feature>
<dbReference type="PROSITE" id="PS51382">
    <property type="entry name" value="SPX"/>
    <property type="match status" value="1"/>
</dbReference>
<evidence type="ECO:0000259" key="5">
    <source>
        <dbReference type="PROSITE" id="PS51382"/>
    </source>
</evidence>
<evidence type="ECO:0000256" key="3">
    <source>
        <dbReference type="ARBA" id="ARBA00043939"/>
    </source>
</evidence>
<evidence type="ECO:0000256" key="1">
    <source>
        <dbReference type="ARBA" id="ARBA00004651"/>
    </source>
</evidence>
<feature type="domain" description="SPX" evidence="5">
    <location>
        <begin position="1"/>
        <end position="254"/>
    </location>
</feature>
<keyword evidence="2" id="KW-1003">Cell membrane</keyword>
<evidence type="ECO:0000256" key="2">
    <source>
        <dbReference type="ARBA" id="ARBA00022475"/>
    </source>
</evidence>
<evidence type="ECO:0000313" key="6">
    <source>
        <dbReference type="EMBL" id="GFZ21483.1"/>
    </source>
</evidence>
<dbReference type="GO" id="GO:0005886">
    <property type="term" value="C:plasma membrane"/>
    <property type="evidence" value="ECO:0007669"/>
    <property type="project" value="UniProtKB-SubCell"/>
</dbReference>
<evidence type="ECO:0000256" key="4">
    <source>
        <dbReference type="SAM" id="MobiDB-lite"/>
    </source>
</evidence>
<organism evidence="6 7">
    <name type="scientific">Actinidia rufa</name>
    <dbReference type="NCBI Taxonomy" id="165716"/>
    <lineage>
        <taxon>Eukaryota</taxon>
        <taxon>Viridiplantae</taxon>
        <taxon>Streptophyta</taxon>
        <taxon>Embryophyta</taxon>
        <taxon>Tracheophyta</taxon>
        <taxon>Spermatophyta</taxon>
        <taxon>Magnoliopsida</taxon>
        <taxon>eudicotyledons</taxon>
        <taxon>Gunneridae</taxon>
        <taxon>Pentapetalae</taxon>
        <taxon>asterids</taxon>
        <taxon>Ericales</taxon>
        <taxon>Actinidiaceae</taxon>
        <taxon>Actinidia</taxon>
    </lineage>
</organism>
<name>A0A7J0HEF0_9ERIC</name>
<keyword evidence="7" id="KW-1185">Reference proteome</keyword>
<feature type="compositionally biased region" description="Polar residues" evidence="4">
    <location>
        <begin position="245"/>
        <end position="254"/>
    </location>
</feature>
<keyword evidence="2" id="KW-0472">Membrane</keyword>
<reference evidence="6 7" key="1">
    <citation type="submission" date="2019-07" db="EMBL/GenBank/DDBJ databases">
        <title>De Novo Assembly of kiwifruit Actinidia rufa.</title>
        <authorList>
            <person name="Sugita-Konishi S."/>
            <person name="Sato K."/>
            <person name="Mori E."/>
            <person name="Abe Y."/>
            <person name="Kisaki G."/>
            <person name="Hamano K."/>
            <person name="Suezawa K."/>
            <person name="Otani M."/>
            <person name="Fukuda T."/>
            <person name="Manabe T."/>
            <person name="Gomi K."/>
            <person name="Tabuchi M."/>
            <person name="Akimitsu K."/>
            <person name="Kataoka I."/>
        </authorList>
    </citation>
    <scope>NUCLEOTIDE SEQUENCE [LARGE SCALE GENOMIC DNA]</scope>
    <source>
        <strain evidence="7">cv. Fuchu</strain>
    </source>
</reference>
<dbReference type="Proteomes" id="UP000585474">
    <property type="component" value="Unassembled WGS sequence"/>
</dbReference>
<gene>
    <name evidence="6" type="ORF">Acr_29g0006450</name>
</gene>
<comment type="function">
    <text evidence="3">May transport inorganic phosphate (Pi).</text>
</comment>
<accession>A0A7J0HEF0</accession>
<dbReference type="GO" id="GO:0000822">
    <property type="term" value="F:inositol hexakisphosphate binding"/>
    <property type="evidence" value="ECO:0007669"/>
    <property type="project" value="TreeGrafter"/>
</dbReference>
<dbReference type="OrthoDB" id="9970435at2759"/>
<dbReference type="GO" id="GO:0016036">
    <property type="term" value="P:cellular response to phosphate starvation"/>
    <property type="evidence" value="ECO:0007669"/>
    <property type="project" value="TreeGrafter"/>
</dbReference>
<feature type="region of interest" description="Disordered" evidence="4">
    <location>
        <begin position="207"/>
        <end position="254"/>
    </location>
</feature>
<dbReference type="InterPro" id="IPR034092">
    <property type="entry name" value="PHO1_SPX"/>
</dbReference>
<proteinExistence type="predicted"/>